<name>A0AAV6W3G5_9LAMI</name>
<dbReference type="PROSITE" id="PS50181">
    <property type="entry name" value="FBOX"/>
    <property type="match status" value="1"/>
</dbReference>
<sequence length="313" mass="36100">MSHIEMDLPDDILFAILSILPVKSLLRFMRVSKSWNSLISSSAFIDENHHHQVSRNDNDKTSYLLYMPDDDRKSRQVCTILRESNAPPSYNKHCDLLLPLRRYYVVGVCEGLICLTEKSQNAKHIYIWNPFVGTLKSVPPSETPPPPHEYTRAIFGFGIAKDDYRIVKIIYHKWRLHGVEIYSLGSNSWRSILCLPSRWWRIGYSSMGVFLEGYVYWLSENYLILRFNFEAEILEKMAGPPLKDDSRIRKGLVVANGFLVLVEVKGLWGGVPVEAWVKKGSSWFRTIQLVEDRDLPSMKLGKSRHLNLAGRLT</sequence>
<dbReference type="Pfam" id="PF00646">
    <property type="entry name" value="F-box"/>
    <property type="match status" value="1"/>
</dbReference>
<dbReference type="PANTHER" id="PTHR31672">
    <property type="entry name" value="BNACNNG10540D PROTEIN"/>
    <property type="match status" value="1"/>
</dbReference>
<dbReference type="PANTHER" id="PTHR31672:SF13">
    <property type="entry name" value="F-BOX PROTEIN CPR30-LIKE"/>
    <property type="match status" value="1"/>
</dbReference>
<evidence type="ECO:0000259" key="1">
    <source>
        <dbReference type="PROSITE" id="PS50181"/>
    </source>
</evidence>
<keyword evidence="3" id="KW-1185">Reference proteome</keyword>
<dbReference type="InterPro" id="IPR050796">
    <property type="entry name" value="SCF_F-box_component"/>
</dbReference>
<dbReference type="EMBL" id="WHWC01000018">
    <property type="protein sequence ID" value="KAG8364874.1"/>
    <property type="molecule type" value="Genomic_DNA"/>
</dbReference>
<proteinExistence type="predicted"/>
<evidence type="ECO:0000313" key="3">
    <source>
        <dbReference type="Proteomes" id="UP000826271"/>
    </source>
</evidence>
<dbReference type="InterPro" id="IPR006527">
    <property type="entry name" value="F-box-assoc_dom_typ1"/>
</dbReference>
<comment type="caution">
    <text evidence="2">The sequence shown here is derived from an EMBL/GenBank/DDBJ whole genome shotgun (WGS) entry which is preliminary data.</text>
</comment>
<feature type="domain" description="F-box" evidence="1">
    <location>
        <begin position="2"/>
        <end position="48"/>
    </location>
</feature>
<dbReference type="Gene3D" id="1.20.1280.50">
    <property type="match status" value="1"/>
</dbReference>
<accession>A0AAV6W3G5</accession>
<reference evidence="2" key="1">
    <citation type="submission" date="2019-10" db="EMBL/GenBank/DDBJ databases">
        <authorList>
            <person name="Zhang R."/>
            <person name="Pan Y."/>
            <person name="Wang J."/>
            <person name="Ma R."/>
            <person name="Yu S."/>
        </authorList>
    </citation>
    <scope>NUCLEOTIDE SEQUENCE</scope>
    <source>
        <strain evidence="2">LA-IB0</strain>
        <tissue evidence="2">Leaf</tissue>
    </source>
</reference>
<dbReference type="InterPro" id="IPR011043">
    <property type="entry name" value="Gal_Oxase/kelch_b-propeller"/>
</dbReference>
<dbReference type="SMART" id="SM00256">
    <property type="entry name" value="FBOX"/>
    <property type="match status" value="1"/>
</dbReference>
<dbReference type="SUPFAM" id="SSF50965">
    <property type="entry name" value="Galactose oxidase, central domain"/>
    <property type="match status" value="1"/>
</dbReference>
<dbReference type="SUPFAM" id="SSF81383">
    <property type="entry name" value="F-box domain"/>
    <property type="match status" value="1"/>
</dbReference>
<dbReference type="CDD" id="cd22157">
    <property type="entry name" value="F-box_AtFBW1-like"/>
    <property type="match status" value="1"/>
</dbReference>
<gene>
    <name evidence="2" type="ORF">BUALT_Bualt18G0043800</name>
</gene>
<dbReference type="AlphaFoldDB" id="A0AAV6W3G5"/>
<protein>
    <recommendedName>
        <fullName evidence="1">F-box domain-containing protein</fullName>
    </recommendedName>
</protein>
<dbReference type="Proteomes" id="UP000826271">
    <property type="component" value="Unassembled WGS sequence"/>
</dbReference>
<evidence type="ECO:0000313" key="2">
    <source>
        <dbReference type="EMBL" id="KAG8364874.1"/>
    </source>
</evidence>
<dbReference type="Pfam" id="PF07734">
    <property type="entry name" value="FBA_1"/>
    <property type="match status" value="1"/>
</dbReference>
<dbReference type="InterPro" id="IPR036047">
    <property type="entry name" value="F-box-like_dom_sf"/>
</dbReference>
<dbReference type="InterPro" id="IPR001810">
    <property type="entry name" value="F-box_dom"/>
</dbReference>
<dbReference type="NCBIfam" id="TIGR01640">
    <property type="entry name" value="F_box_assoc_1"/>
    <property type="match status" value="1"/>
</dbReference>
<dbReference type="InterPro" id="IPR017451">
    <property type="entry name" value="F-box-assoc_interact_dom"/>
</dbReference>
<organism evidence="2 3">
    <name type="scientific">Buddleja alternifolia</name>
    <dbReference type="NCBI Taxonomy" id="168488"/>
    <lineage>
        <taxon>Eukaryota</taxon>
        <taxon>Viridiplantae</taxon>
        <taxon>Streptophyta</taxon>
        <taxon>Embryophyta</taxon>
        <taxon>Tracheophyta</taxon>
        <taxon>Spermatophyta</taxon>
        <taxon>Magnoliopsida</taxon>
        <taxon>eudicotyledons</taxon>
        <taxon>Gunneridae</taxon>
        <taxon>Pentapetalae</taxon>
        <taxon>asterids</taxon>
        <taxon>lamiids</taxon>
        <taxon>Lamiales</taxon>
        <taxon>Scrophulariaceae</taxon>
        <taxon>Buddlejeae</taxon>
        <taxon>Buddleja</taxon>
    </lineage>
</organism>